<dbReference type="AlphaFoldDB" id="A0AAQ3RB00"/>
<dbReference type="EC" id="3.2.1.14" evidence="3"/>
<keyword evidence="10" id="KW-0326">Glycosidase</keyword>
<keyword evidence="6" id="KW-0732">Signal</keyword>
<evidence type="ECO:0000313" key="16">
    <source>
        <dbReference type="EMBL" id="WPH04859.1"/>
    </source>
</evidence>
<organism evidence="16 17">
    <name type="scientific">Acrodontium crateriforme</name>
    <dbReference type="NCBI Taxonomy" id="150365"/>
    <lineage>
        <taxon>Eukaryota</taxon>
        <taxon>Fungi</taxon>
        <taxon>Dikarya</taxon>
        <taxon>Ascomycota</taxon>
        <taxon>Pezizomycotina</taxon>
        <taxon>Dothideomycetes</taxon>
        <taxon>Dothideomycetidae</taxon>
        <taxon>Mycosphaerellales</taxon>
        <taxon>Teratosphaeriaceae</taxon>
        <taxon>Acrodontium</taxon>
    </lineage>
</organism>
<keyword evidence="9" id="KW-0325">Glycoprotein</keyword>
<feature type="compositionally biased region" description="Low complexity" evidence="14">
    <location>
        <begin position="358"/>
        <end position="377"/>
    </location>
</feature>
<dbReference type="InterPro" id="IPR013320">
    <property type="entry name" value="ConA-like_dom_sf"/>
</dbReference>
<dbReference type="GO" id="GO:0008843">
    <property type="term" value="F:endochitinase activity"/>
    <property type="evidence" value="ECO:0007669"/>
    <property type="project" value="UniProtKB-EC"/>
</dbReference>
<evidence type="ECO:0000256" key="11">
    <source>
        <dbReference type="ARBA" id="ARBA00023316"/>
    </source>
</evidence>
<reference evidence="16 17" key="1">
    <citation type="submission" date="2023-11" db="EMBL/GenBank/DDBJ databases">
        <title>An acidophilic fungus is an integral part of prey digestion in a carnivorous sundew plant.</title>
        <authorList>
            <person name="Tsai I.J."/>
        </authorList>
    </citation>
    <scope>NUCLEOTIDE SEQUENCE [LARGE SCALE GENOMIC DNA]</scope>
    <source>
        <strain evidence="16">169a</strain>
    </source>
</reference>
<dbReference type="PANTHER" id="PTHR10963:SF68">
    <property type="entry name" value="GLYCOSIDASE CRH1-RELATED"/>
    <property type="match status" value="1"/>
</dbReference>
<comment type="similarity">
    <text evidence="12">Belongs to the glycosyl hydrolase 16 family. CRH1 subfamily.</text>
</comment>
<dbReference type="GO" id="GO:0009277">
    <property type="term" value="C:fungal-type cell wall"/>
    <property type="evidence" value="ECO:0007669"/>
    <property type="project" value="TreeGrafter"/>
</dbReference>
<evidence type="ECO:0000256" key="1">
    <source>
        <dbReference type="ARBA" id="ARBA00000822"/>
    </source>
</evidence>
<evidence type="ECO:0000256" key="13">
    <source>
        <dbReference type="ARBA" id="ARBA00093308"/>
    </source>
</evidence>
<evidence type="ECO:0000256" key="8">
    <source>
        <dbReference type="ARBA" id="ARBA00023136"/>
    </source>
</evidence>
<dbReference type="InterPro" id="IPR050546">
    <property type="entry name" value="Glycosyl_Hydrlase_16"/>
</dbReference>
<comment type="function">
    <text evidence="13">Dual chitinase/transglycosylase that plays a role in cell wall architecture. Chitinase and transglycosylase activities are coupled. Required for the polysaccharide cross-linking at the septa and the cell wall. More specifically, transfers chitin to 1,6-beta-glucan in the cell wall.</text>
</comment>
<keyword evidence="5" id="KW-0808">Transferase</keyword>
<proteinExistence type="inferred from homology"/>
<evidence type="ECO:0000256" key="3">
    <source>
        <dbReference type="ARBA" id="ARBA00012729"/>
    </source>
</evidence>
<evidence type="ECO:0000256" key="6">
    <source>
        <dbReference type="ARBA" id="ARBA00022729"/>
    </source>
</evidence>
<keyword evidence="8" id="KW-0472">Membrane</keyword>
<dbReference type="Proteomes" id="UP001303373">
    <property type="component" value="Chromosome 14"/>
</dbReference>
<evidence type="ECO:0000256" key="12">
    <source>
        <dbReference type="ARBA" id="ARBA00038074"/>
    </source>
</evidence>
<name>A0AAQ3RB00_9PEZI</name>
<dbReference type="InterPro" id="IPR000757">
    <property type="entry name" value="Beta-glucanase-like"/>
</dbReference>
<evidence type="ECO:0000256" key="9">
    <source>
        <dbReference type="ARBA" id="ARBA00023180"/>
    </source>
</evidence>
<feature type="domain" description="GH16" evidence="15">
    <location>
        <begin position="29"/>
        <end position="239"/>
    </location>
</feature>
<dbReference type="PROSITE" id="PS51762">
    <property type="entry name" value="GH16_2"/>
    <property type="match status" value="1"/>
</dbReference>
<evidence type="ECO:0000259" key="15">
    <source>
        <dbReference type="PROSITE" id="PS51762"/>
    </source>
</evidence>
<comment type="subcellular location">
    <subcellularLocation>
        <location evidence="2">Membrane</location>
    </subcellularLocation>
</comment>
<dbReference type="GO" id="GO:0005975">
    <property type="term" value="P:carbohydrate metabolic process"/>
    <property type="evidence" value="ECO:0007669"/>
    <property type="project" value="InterPro"/>
</dbReference>
<feature type="region of interest" description="Disordered" evidence="14">
    <location>
        <begin position="355"/>
        <end position="377"/>
    </location>
</feature>
<keyword evidence="17" id="KW-1185">Reference proteome</keyword>
<gene>
    <name evidence="16" type="ORF">R9X50_00775600</name>
</gene>
<accession>A0AAQ3RB00</accession>
<dbReference type="GO" id="GO:0031505">
    <property type="term" value="P:fungal-type cell wall organization"/>
    <property type="evidence" value="ECO:0007669"/>
    <property type="project" value="TreeGrafter"/>
</dbReference>
<evidence type="ECO:0000256" key="4">
    <source>
        <dbReference type="ARBA" id="ARBA00022676"/>
    </source>
</evidence>
<evidence type="ECO:0000256" key="5">
    <source>
        <dbReference type="ARBA" id="ARBA00022679"/>
    </source>
</evidence>
<evidence type="ECO:0000256" key="2">
    <source>
        <dbReference type="ARBA" id="ARBA00004370"/>
    </source>
</evidence>
<dbReference type="EMBL" id="CP138593">
    <property type="protein sequence ID" value="WPH04859.1"/>
    <property type="molecule type" value="Genomic_DNA"/>
</dbReference>
<dbReference type="PANTHER" id="PTHR10963">
    <property type="entry name" value="GLYCOSYL HYDROLASE-RELATED"/>
    <property type="match status" value="1"/>
</dbReference>
<dbReference type="GO" id="GO:0016757">
    <property type="term" value="F:glycosyltransferase activity"/>
    <property type="evidence" value="ECO:0007669"/>
    <property type="project" value="UniProtKB-KW"/>
</dbReference>
<dbReference type="GO" id="GO:0016020">
    <property type="term" value="C:membrane"/>
    <property type="evidence" value="ECO:0007669"/>
    <property type="project" value="UniProtKB-SubCell"/>
</dbReference>
<evidence type="ECO:0000313" key="17">
    <source>
        <dbReference type="Proteomes" id="UP001303373"/>
    </source>
</evidence>
<dbReference type="FunFam" id="2.60.120.200:FF:000152">
    <property type="entry name" value="Cell wall glucanase"/>
    <property type="match status" value="1"/>
</dbReference>
<comment type="catalytic activity">
    <reaction evidence="1">
        <text>Random endo-hydrolysis of N-acetyl-beta-D-glucosaminide (1-&gt;4)-beta-linkages in chitin and chitodextrins.</text>
        <dbReference type="EC" id="3.2.1.14"/>
    </reaction>
</comment>
<dbReference type="CDD" id="cd02183">
    <property type="entry name" value="GH16_fungal_CRH1_transglycosylase"/>
    <property type="match status" value="1"/>
</dbReference>
<keyword evidence="4" id="KW-0328">Glycosyltransferase</keyword>
<protein>
    <recommendedName>
        <fullName evidence="3">chitinase</fullName>
        <ecNumber evidence="3">3.2.1.14</ecNumber>
    </recommendedName>
</protein>
<sequence>MLLLRDVLAMSSPLRMAKYAALASMLFVEPSLQQTYTTCNPTKGSCPADPALGKSLAIDFTSGASDQFTAQGVPTFDSNGASFTVAKSGDSPTLISKWYIMFGKVEVTMKAAPGAGIVSSSVLQSDDLDEIDWEWLGAQTGQVQSNYFGKGQTTTYDRAAVHSVSDTQGEFHTYTVEWTDSQIIWQIDGTTVRVLGANDAHGQYPQTPMQLKLGSWSGGDPSNAQGTIAWAQGPTDYAKGPFTMVVKSISVTDYSTGTAYSYGNESGDWESIEAAGGKVNGNAGGASPTDTSAPAITSTSSGNQPFSGTHAECTTCTTPGIGSWSPTTLATQTTVNTDLPGLPSGWSVNPTTGKVTPASGAASTSHIASSTSSPAASSAAPCSVTGYSVVTAYDQRGFLTTNTIPIGVSTAYDARGFPTTIYPSNCDASNLPFAFAAGAVLKETVPTETPSITSSDGVFLSSPSGTNGLIAAASTTTTTTTTHDSSAGRKCFSVRWFVAGWALIIAFVLG</sequence>
<feature type="region of interest" description="Disordered" evidence="14">
    <location>
        <begin position="283"/>
        <end position="308"/>
    </location>
</feature>
<evidence type="ECO:0000256" key="10">
    <source>
        <dbReference type="ARBA" id="ARBA00023295"/>
    </source>
</evidence>
<keyword evidence="11" id="KW-0961">Cell wall biogenesis/degradation</keyword>
<keyword evidence="7" id="KW-0378">Hydrolase</keyword>
<evidence type="ECO:0000256" key="7">
    <source>
        <dbReference type="ARBA" id="ARBA00022801"/>
    </source>
</evidence>
<dbReference type="Pfam" id="PF00722">
    <property type="entry name" value="Glyco_hydro_16"/>
    <property type="match status" value="1"/>
</dbReference>
<evidence type="ECO:0000256" key="14">
    <source>
        <dbReference type="SAM" id="MobiDB-lite"/>
    </source>
</evidence>
<feature type="compositionally biased region" description="Polar residues" evidence="14">
    <location>
        <begin position="288"/>
        <end position="308"/>
    </location>
</feature>
<dbReference type="SUPFAM" id="SSF49899">
    <property type="entry name" value="Concanavalin A-like lectins/glucanases"/>
    <property type="match status" value="1"/>
</dbReference>
<dbReference type="Gene3D" id="2.60.120.200">
    <property type="match status" value="1"/>
</dbReference>